<evidence type="ECO:0000256" key="6">
    <source>
        <dbReference type="ARBA" id="ARBA00022927"/>
    </source>
</evidence>
<dbReference type="EMBL" id="JACHGJ010000001">
    <property type="protein sequence ID" value="MBB6478544.1"/>
    <property type="molecule type" value="Genomic_DNA"/>
</dbReference>
<evidence type="ECO:0000256" key="2">
    <source>
        <dbReference type="ARBA" id="ARBA00008445"/>
    </source>
</evidence>
<feature type="transmembrane region" description="Helical" evidence="10">
    <location>
        <begin position="52"/>
        <end position="74"/>
    </location>
</feature>
<comment type="function">
    <text evidence="10">Involved in protein export. Participates in an early event of protein translocation.</text>
</comment>
<evidence type="ECO:0000256" key="4">
    <source>
        <dbReference type="ARBA" id="ARBA00022475"/>
    </source>
</evidence>
<keyword evidence="3 10" id="KW-0813">Transport</keyword>
<dbReference type="RefSeq" id="WP_184742485.1">
    <property type="nucleotide sequence ID" value="NZ_JACHGJ010000001.1"/>
</dbReference>
<dbReference type="PANTHER" id="PTHR34182">
    <property type="entry name" value="PROTEIN-EXPORT MEMBRANE PROTEIN SECG"/>
    <property type="match status" value="1"/>
</dbReference>
<dbReference type="Proteomes" id="UP000587760">
    <property type="component" value="Unassembled WGS sequence"/>
</dbReference>
<dbReference type="PRINTS" id="PR01651">
    <property type="entry name" value="SECGEXPORT"/>
</dbReference>
<evidence type="ECO:0000256" key="7">
    <source>
        <dbReference type="ARBA" id="ARBA00022989"/>
    </source>
</evidence>
<dbReference type="GO" id="GO:0009306">
    <property type="term" value="P:protein secretion"/>
    <property type="evidence" value="ECO:0007669"/>
    <property type="project" value="UniProtKB-UniRule"/>
</dbReference>
<keyword evidence="6 10" id="KW-0653">Protein transport</keyword>
<dbReference type="GO" id="GO:0015450">
    <property type="term" value="F:protein-transporting ATPase activity"/>
    <property type="evidence" value="ECO:0007669"/>
    <property type="project" value="UniProtKB-UniRule"/>
</dbReference>
<keyword evidence="12" id="KW-1185">Reference proteome</keyword>
<name>A0A841R0S0_9SPIO</name>
<evidence type="ECO:0000256" key="1">
    <source>
        <dbReference type="ARBA" id="ARBA00004651"/>
    </source>
</evidence>
<dbReference type="GO" id="GO:0043952">
    <property type="term" value="P:protein transport by the Sec complex"/>
    <property type="evidence" value="ECO:0007669"/>
    <property type="project" value="TreeGrafter"/>
</dbReference>
<organism evidence="11 12">
    <name type="scientific">Spirochaeta isovalerica</name>
    <dbReference type="NCBI Taxonomy" id="150"/>
    <lineage>
        <taxon>Bacteria</taxon>
        <taxon>Pseudomonadati</taxon>
        <taxon>Spirochaetota</taxon>
        <taxon>Spirochaetia</taxon>
        <taxon>Spirochaetales</taxon>
        <taxon>Spirochaetaceae</taxon>
        <taxon>Spirochaeta</taxon>
    </lineage>
</organism>
<evidence type="ECO:0000256" key="9">
    <source>
        <dbReference type="ARBA" id="ARBA00023136"/>
    </source>
</evidence>
<evidence type="ECO:0000256" key="5">
    <source>
        <dbReference type="ARBA" id="ARBA00022692"/>
    </source>
</evidence>
<comment type="caution">
    <text evidence="11">The sequence shown here is derived from an EMBL/GenBank/DDBJ whole genome shotgun (WGS) entry which is preliminary data.</text>
</comment>
<evidence type="ECO:0000256" key="3">
    <source>
        <dbReference type="ARBA" id="ARBA00022448"/>
    </source>
</evidence>
<accession>A0A841R0S0</accession>
<dbReference type="InterPro" id="IPR004692">
    <property type="entry name" value="SecG"/>
</dbReference>
<dbReference type="Pfam" id="PF03840">
    <property type="entry name" value="SecG"/>
    <property type="match status" value="1"/>
</dbReference>
<reference evidence="11 12" key="1">
    <citation type="submission" date="2020-08" db="EMBL/GenBank/DDBJ databases">
        <title>Genomic Encyclopedia of Type Strains, Phase IV (KMG-IV): sequencing the most valuable type-strain genomes for metagenomic binning, comparative biology and taxonomic classification.</title>
        <authorList>
            <person name="Goeker M."/>
        </authorList>
    </citation>
    <scope>NUCLEOTIDE SEQUENCE [LARGE SCALE GENOMIC DNA]</scope>
    <source>
        <strain evidence="11 12">DSM 2461</strain>
    </source>
</reference>
<evidence type="ECO:0000256" key="10">
    <source>
        <dbReference type="RuleBase" id="RU365087"/>
    </source>
</evidence>
<dbReference type="NCBIfam" id="TIGR00810">
    <property type="entry name" value="secG"/>
    <property type="match status" value="1"/>
</dbReference>
<evidence type="ECO:0000313" key="12">
    <source>
        <dbReference type="Proteomes" id="UP000587760"/>
    </source>
</evidence>
<keyword evidence="4 10" id="KW-1003">Cell membrane</keyword>
<sequence>MGIIETLLLVVFAISALLLIIVVLMQDDQGEGLGGIFGGGSSTPFGSSSGNVLTKITGVLGVIFIVSSLGMAYISRTVENDDVLGEARRSVTEQSDNWFENSDSDSSSNE</sequence>
<protein>
    <recommendedName>
        <fullName evidence="10">Protein-export membrane protein SecG</fullName>
    </recommendedName>
</protein>
<dbReference type="GO" id="GO:0065002">
    <property type="term" value="P:intracellular protein transmembrane transport"/>
    <property type="evidence" value="ECO:0007669"/>
    <property type="project" value="TreeGrafter"/>
</dbReference>
<dbReference type="GO" id="GO:0005886">
    <property type="term" value="C:plasma membrane"/>
    <property type="evidence" value="ECO:0007669"/>
    <property type="project" value="UniProtKB-SubCell"/>
</dbReference>
<feature type="transmembrane region" description="Helical" evidence="10">
    <location>
        <begin position="7"/>
        <end position="25"/>
    </location>
</feature>
<keyword evidence="7 10" id="KW-1133">Transmembrane helix</keyword>
<evidence type="ECO:0000256" key="8">
    <source>
        <dbReference type="ARBA" id="ARBA00023010"/>
    </source>
</evidence>
<comment type="similarity">
    <text evidence="2 10">Belongs to the SecG family.</text>
</comment>
<proteinExistence type="inferred from homology"/>
<keyword evidence="8 10" id="KW-0811">Translocation</keyword>
<dbReference type="PANTHER" id="PTHR34182:SF1">
    <property type="entry name" value="PROTEIN-EXPORT MEMBRANE PROTEIN SECG"/>
    <property type="match status" value="1"/>
</dbReference>
<comment type="subcellular location">
    <subcellularLocation>
        <location evidence="1 10">Cell membrane</location>
        <topology evidence="1 10">Multi-pass membrane protein</topology>
    </subcellularLocation>
</comment>
<dbReference type="AlphaFoldDB" id="A0A841R0S0"/>
<gene>
    <name evidence="11" type="ORF">HNR50_000177</name>
</gene>
<keyword evidence="9 10" id="KW-0472">Membrane</keyword>
<keyword evidence="5 10" id="KW-0812">Transmembrane</keyword>
<evidence type="ECO:0000313" key="11">
    <source>
        <dbReference type="EMBL" id="MBB6478544.1"/>
    </source>
</evidence>